<feature type="domain" description="FimV N-terminal" evidence="3">
    <location>
        <begin position="25"/>
        <end position="132"/>
    </location>
</feature>
<dbReference type="Pfam" id="PF25800">
    <property type="entry name" value="FimV_N"/>
    <property type="match status" value="1"/>
</dbReference>
<dbReference type="Proteomes" id="UP000184305">
    <property type="component" value="Unassembled WGS sequence"/>
</dbReference>
<evidence type="ECO:0000313" key="5">
    <source>
        <dbReference type="Proteomes" id="UP000184305"/>
    </source>
</evidence>
<sequence>MTHVRHLLIGLASGSAFYSGLAPALGLGEITLHSALNQPLNAEIALLAVGDDMSASDIKVALAPADAFNRAGVDRVYFLNDLRFSPMLRGGKSVVRVVSNQPVREPYLNFIVELKRPGGQLLREYTVLLDPPSSSSAYSSQAASVGDQQFTSYAPPRRTPIASRGERYQVASGESLWTIASKLRVDGDKASLQDLMLDIHALNPEAFSNGDIHRLRAGASLLLPDHARIAETAPAKPADSAAPERPAAPAEIIPDTAPQQPAEPQVEVLAQIRRVEEEVANRTAENLQLQQDLLVVQNQLKDMMTRMEVRDQQIAQLLEQLAQRPAAAAPAEAAPQVSAPSAAPQAAPAPAAAAAQPAAPDGFWNLWNMLLAALLGLLALLLVVFKRKRKPDSETIGEPVVVVPPVVQAPVSEALETIVEPRAVEVPVAPPVRAPVAARADTSSTDPLDAANIYLAYGRLGEAVSVLRQASQANPQRLDIGFRLLEVLAQQGNNVAFAEEEVRLRQAGFDGARLDALKASYPALFAQPVDEFESLGPLEDLTLDLDEMPAAAPVPASQHKSQDDDFQLNLDDLSLDADWDLVNPFENSSRKKRAGADAGAPVAADEPSTDIFGHDVNSPFAGTMLVEEEGPQEEWLELDDLPADLADDGDRFVTNHENLTKLNLAMAYIEQDDLEAACDILNEVINEGDEEEKQEARELLARIA</sequence>
<dbReference type="SUPFAM" id="SSF48452">
    <property type="entry name" value="TPR-like"/>
    <property type="match status" value="1"/>
</dbReference>
<dbReference type="InterPro" id="IPR018392">
    <property type="entry name" value="LysM"/>
</dbReference>
<feature type="transmembrane region" description="Helical" evidence="2">
    <location>
        <begin position="366"/>
        <end position="385"/>
    </location>
</feature>
<dbReference type="InterPro" id="IPR036779">
    <property type="entry name" value="LysM_dom_sf"/>
</dbReference>
<dbReference type="STRING" id="1220495.SAMN05216288_4461"/>
<evidence type="ECO:0000259" key="3">
    <source>
        <dbReference type="Pfam" id="PF25800"/>
    </source>
</evidence>
<dbReference type="InterPro" id="IPR020011">
    <property type="entry name" value="FimV_C"/>
</dbReference>
<dbReference type="NCBIfam" id="TIGR03504">
    <property type="entry name" value="FimV_Cterm"/>
    <property type="match status" value="1"/>
</dbReference>
<proteinExistence type="predicted"/>
<dbReference type="InterPro" id="IPR011990">
    <property type="entry name" value="TPR-like_helical_dom_sf"/>
</dbReference>
<dbReference type="InterPro" id="IPR020012">
    <property type="entry name" value="LysM_FimV"/>
</dbReference>
<name>A0A1M7M5F7_9GAMM</name>
<reference evidence="5" key="1">
    <citation type="submission" date="2016-11" db="EMBL/GenBank/DDBJ databases">
        <authorList>
            <person name="Varghese N."/>
            <person name="Submissions S."/>
        </authorList>
    </citation>
    <scope>NUCLEOTIDE SEQUENCE [LARGE SCALE GENOMIC DNA]</scope>
    <source>
        <strain evidence="5">CECT 8089</strain>
    </source>
</reference>
<keyword evidence="5" id="KW-1185">Reference proteome</keyword>
<protein>
    <submittedName>
        <fullName evidence="4">Pilus assembly protein FimV</fullName>
    </submittedName>
</protein>
<keyword evidence="2" id="KW-0812">Transmembrane</keyword>
<feature type="compositionally biased region" description="Low complexity" evidence="1">
    <location>
        <begin position="596"/>
        <end position="605"/>
    </location>
</feature>
<gene>
    <name evidence="4" type="ORF">SAMN05216288_4461</name>
</gene>
<organism evidence="4 5">
    <name type="scientific">Phytopseudomonas punonensis</name>
    <dbReference type="NCBI Taxonomy" id="1220495"/>
    <lineage>
        <taxon>Bacteria</taxon>
        <taxon>Pseudomonadati</taxon>
        <taxon>Pseudomonadota</taxon>
        <taxon>Gammaproteobacteria</taxon>
        <taxon>Pseudomonadales</taxon>
        <taxon>Pseudomonadaceae</taxon>
        <taxon>Phytopseudomonas</taxon>
    </lineage>
</organism>
<keyword evidence="2" id="KW-0472">Membrane</keyword>
<evidence type="ECO:0000256" key="2">
    <source>
        <dbReference type="SAM" id="Phobius"/>
    </source>
</evidence>
<dbReference type="AlphaFoldDB" id="A0A1M7M5F7"/>
<dbReference type="CDD" id="cd00118">
    <property type="entry name" value="LysM"/>
    <property type="match status" value="1"/>
</dbReference>
<evidence type="ECO:0000256" key="1">
    <source>
        <dbReference type="SAM" id="MobiDB-lite"/>
    </source>
</evidence>
<accession>A0A1M7M5F7</accession>
<evidence type="ECO:0000313" key="4">
    <source>
        <dbReference type="EMBL" id="SHM85845.1"/>
    </source>
</evidence>
<dbReference type="Gene3D" id="1.20.58.2200">
    <property type="match status" value="1"/>
</dbReference>
<dbReference type="NCBIfam" id="TIGR03505">
    <property type="entry name" value="FimV_core"/>
    <property type="match status" value="1"/>
</dbReference>
<dbReference type="InterPro" id="IPR057840">
    <property type="entry name" value="FimV_N"/>
</dbReference>
<dbReference type="Gene3D" id="3.10.350.10">
    <property type="entry name" value="LysM domain"/>
    <property type="match status" value="1"/>
</dbReference>
<dbReference type="EMBL" id="FRBQ01000009">
    <property type="protein sequence ID" value="SHM85845.1"/>
    <property type="molecule type" value="Genomic_DNA"/>
</dbReference>
<feature type="region of interest" description="Disordered" evidence="1">
    <location>
        <begin position="588"/>
        <end position="612"/>
    </location>
</feature>
<dbReference type="RefSeq" id="WP_244160669.1">
    <property type="nucleotide sequence ID" value="NZ_FRBQ01000009.1"/>
</dbReference>
<keyword evidence="2" id="KW-1133">Transmembrane helix</keyword>
<dbReference type="InterPro" id="IPR038440">
    <property type="entry name" value="FimV_C_sf"/>
</dbReference>